<dbReference type="NCBIfam" id="TIGR00152">
    <property type="entry name" value="dephospho-CoA kinase"/>
    <property type="match status" value="1"/>
</dbReference>
<keyword evidence="1 3" id="KW-0547">Nucleotide-binding</keyword>
<dbReference type="Gene3D" id="3.40.50.300">
    <property type="entry name" value="P-loop containing nucleotide triphosphate hydrolases"/>
    <property type="match status" value="1"/>
</dbReference>
<comment type="pathway">
    <text evidence="3">Cofactor biosynthesis; coenzyme A biosynthesis; CoA from (R)-pantothenate: step 5/5.</text>
</comment>
<proteinExistence type="inferred from homology"/>
<accession>A0ABS8EWG2</accession>
<keyword evidence="3" id="KW-0963">Cytoplasm</keyword>
<sequence>MQKAGYKYMKVLGITGQVGAGKSTILAYLEEKYRAKVIQADQVGHLVMEPDTSCYKQICSLFGEQILAADQKIDRKKLGAIVFADQEKLAMLNAIVHPAVKEYIRTAVYLEKQKACVPFVVVEAALLLEEHYDEICDEIWYIYVDDAARRVRLKQSRGYSDRKIDDILKNQQKDSVFRKSCQFVVDNSSDFVENTFEQMDRGLKEHGFL</sequence>
<dbReference type="PANTHER" id="PTHR10695:SF46">
    <property type="entry name" value="BIFUNCTIONAL COENZYME A SYNTHASE-RELATED"/>
    <property type="match status" value="1"/>
</dbReference>
<dbReference type="EMBL" id="JAJEQE010000032">
    <property type="protein sequence ID" value="MCC2149528.1"/>
    <property type="molecule type" value="Genomic_DNA"/>
</dbReference>
<reference evidence="5 6" key="1">
    <citation type="submission" date="2021-10" db="EMBL/GenBank/DDBJ databases">
        <title>Anaerobic single-cell dispensing facilitates the cultivation of human gut bacteria.</title>
        <authorList>
            <person name="Afrizal A."/>
        </authorList>
    </citation>
    <scope>NUCLEOTIDE SEQUENCE [LARGE SCALE GENOMIC DNA]</scope>
    <source>
        <strain evidence="5 6">CLA-AA-H246</strain>
    </source>
</reference>
<dbReference type="PANTHER" id="PTHR10695">
    <property type="entry name" value="DEPHOSPHO-COA KINASE-RELATED"/>
    <property type="match status" value="1"/>
</dbReference>
<dbReference type="CDD" id="cd02022">
    <property type="entry name" value="DPCK"/>
    <property type="match status" value="1"/>
</dbReference>
<dbReference type="SUPFAM" id="SSF52540">
    <property type="entry name" value="P-loop containing nucleoside triphosphate hydrolases"/>
    <property type="match status" value="1"/>
</dbReference>
<keyword evidence="3 5" id="KW-0418">Kinase</keyword>
<feature type="binding site" evidence="3">
    <location>
        <begin position="19"/>
        <end position="24"/>
    </location>
    <ligand>
        <name>ATP</name>
        <dbReference type="ChEBI" id="CHEBI:30616"/>
    </ligand>
</feature>
<evidence type="ECO:0000256" key="1">
    <source>
        <dbReference type="ARBA" id="ARBA00022741"/>
    </source>
</evidence>
<evidence type="ECO:0000256" key="4">
    <source>
        <dbReference type="NCBIfam" id="TIGR00152"/>
    </source>
</evidence>
<dbReference type="InterPro" id="IPR027417">
    <property type="entry name" value="P-loop_NTPase"/>
</dbReference>
<keyword evidence="3 5" id="KW-0808">Transferase</keyword>
<evidence type="ECO:0000313" key="6">
    <source>
        <dbReference type="Proteomes" id="UP001299235"/>
    </source>
</evidence>
<dbReference type="Pfam" id="PF01121">
    <property type="entry name" value="CoaE"/>
    <property type="match status" value="1"/>
</dbReference>
<dbReference type="EC" id="2.7.1.24" evidence="3 4"/>
<comment type="caution">
    <text evidence="5">The sequence shown here is derived from an EMBL/GenBank/DDBJ whole genome shotgun (WGS) entry which is preliminary data.</text>
</comment>
<dbReference type="Proteomes" id="UP001299235">
    <property type="component" value="Unassembled WGS sequence"/>
</dbReference>
<comment type="subcellular location">
    <subcellularLocation>
        <location evidence="3">Cytoplasm</location>
    </subcellularLocation>
</comment>
<keyword evidence="6" id="KW-1185">Reference proteome</keyword>
<keyword evidence="3" id="KW-0173">Coenzyme A biosynthesis</keyword>
<comment type="catalytic activity">
    <reaction evidence="3">
        <text>3'-dephospho-CoA + ATP = ADP + CoA + H(+)</text>
        <dbReference type="Rhea" id="RHEA:18245"/>
        <dbReference type="ChEBI" id="CHEBI:15378"/>
        <dbReference type="ChEBI" id="CHEBI:30616"/>
        <dbReference type="ChEBI" id="CHEBI:57287"/>
        <dbReference type="ChEBI" id="CHEBI:57328"/>
        <dbReference type="ChEBI" id="CHEBI:456216"/>
        <dbReference type="EC" id="2.7.1.24"/>
    </reaction>
</comment>
<evidence type="ECO:0000256" key="2">
    <source>
        <dbReference type="ARBA" id="ARBA00022840"/>
    </source>
</evidence>
<comment type="similarity">
    <text evidence="3">Belongs to the CoaE family.</text>
</comment>
<dbReference type="InterPro" id="IPR001977">
    <property type="entry name" value="Depp_CoAkinase"/>
</dbReference>
<organism evidence="5 6">
    <name type="scientific">Hominisplanchenecus faecis</name>
    <dbReference type="NCBI Taxonomy" id="2885351"/>
    <lineage>
        <taxon>Bacteria</taxon>
        <taxon>Bacillati</taxon>
        <taxon>Bacillota</taxon>
        <taxon>Clostridia</taxon>
        <taxon>Lachnospirales</taxon>
        <taxon>Lachnospiraceae</taxon>
        <taxon>Hominisplanchenecus</taxon>
    </lineage>
</organism>
<evidence type="ECO:0000256" key="3">
    <source>
        <dbReference type="HAMAP-Rule" id="MF_00376"/>
    </source>
</evidence>
<dbReference type="PROSITE" id="PS51219">
    <property type="entry name" value="DPCK"/>
    <property type="match status" value="1"/>
</dbReference>
<comment type="function">
    <text evidence="3">Catalyzes the phosphorylation of the 3'-hydroxyl group of dephosphocoenzyme A to form coenzyme A.</text>
</comment>
<gene>
    <name evidence="3 5" type="primary">coaE</name>
    <name evidence="5" type="ORF">LKD42_09715</name>
</gene>
<evidence type="ECO:0000313" key="5">
    <source>
        <dbReference type="EMBL" id="MCC2149528.1"/>
    </source>
</evidence>
<name>A0ABS8EWG2_9FIRM</name>
<keyword evidence="2 3" id="KW-0067">ATP-binding</keyword>
<dbReference type="GO" id="GO:0004140">
    <property type="term" value="F:dephospho-CoA kinase activity"/>
    <property type="evidence" value="ECO:0007669"/>
    <property type="project" value="UniProtKB-EC"/>
</dbReference>
<dbReference type="RefSeq" id="WP_226911809.1">
    <property type="nucleotide sequence ID" value="NZ_JAJEQE010000032.1"/>
</dbReference>
<dbReference type="HAMAP" id="MF_00376">
    <property type="entry name" value="Dephospho_CoA_kinase"/>
    <property type="match status" value="1"/>
</dbReference>
<protein>
    <recommendedName>
        <fullName evidence="3 4">Dephospho-CoA kinase</fullName>
        <ecNumber evidence="3 4">2.7.1.24</ecNumber>
    </recommendedName>
    <alternativeName>
        <fullName evidence="3">Dephosphocoenzyme A kinase</fullName>
    </alternativeName>
</protein>